<dbReference type="AlphaFoldDB" id="A0A5E4MZQ4"/>
<feature type="compositionally biased region" description="Basic and acidic residues" evidence="1">
    <location>
        <begin position="199"/>
        <end position="210"/>
    </location>
</feature>
<evidence type="ECO:0000256" key="1">
    <source>
        <dbReference type="SAM" id="MobiDB-lite"/>
    </source>
</evidence>
<keyword evidence="4" id="KW-1185">Reference proteome</keyword>
<sequence>MNGKCFCLISFILAVNFLSNARGKYVYGAIQFSPFDGYTDPKILENIVAAQLRAQYSNMYGVGVYEYQCPLGGIFGGLRNLFWNTVSRLYPMIGSATNTAGKKINNLISHSRRLRRRLSRAASYGLRGLNTKSVEAEESDEVDNSDEDPEDVKEDKKKGSRKKKQSSEEPSDENSDEDNEDDGKKNKKDPKKGKQQKPSKKEENLDDLFK</sequence>
<accession>A0A5E4MZQ4</accession>
<reference evidence="3 4" key="1">
    <citation type="submission" date="2019-08" db="EMBL/GenBank/DDBJ databases">
        <authorList>
            <person name="Alioto T."/>
            <person name="Alioto T."/>
            <person name="Gomez Garrido J."/>
        </authorList>
    </citation>
    <scope>NUCLEOTIDE SEQUENCE [LARGE SCALE GENOMIC DNA]</scope>
</reference>
<evidence type="ECO:0000313" key="4">
    <source>
        <dbReference type="Proteomes" id="UP000325440"/>
    </source>
</evidence>
<dbReference type="Proteomes" id="UP000325440">
    <property type="component" value="Unassembled WGS sequence"/>
</dbReference>
<feature type="signal peptide" evidence="2">
    <location>
        <begin position="1"/>
        <end position="23"/>
    </location>
</feature>
<feature type="compositionally biased region" description="Acidic residues" evidence="1">
    <location>
        <begin position="136"/>
        <end position="152"/>
    </location>
</feature>
<feature type="region of interest" description="Disordered" evidence="1">
    <location>
        <begin position="134"/>
        <end position="210"/>
    </location>
</feature>
<keyword evidence="2" id="KW-0732">Signal</keyword>
<feature type="chain" id="PRO_5022679958" evidence="2">
    <location>
        <begin position="24"/>
        <end position="210"/>
    </location>
</feature>
<organism evidence="3 4">
    <name type="scientific">Cinara cedri</name>
    <dbReference type="NCBI Taxonomy" id="506608"/>
    <lineage>
        <taxon>Eukaryota</taxon>
        <taxon>Metazoa</taxon>
        <taxon>Ecdysozoa</taxon>
        <taxon>Arthropoda</taxon>
        <taxon>Hexapoda</taxon>
        <taxon>Insecta</taxon>
        <taxon>Pterygota</taxon>
        <taxon>Neoptera</taxon>
        <taxon>Paraneoptera</taxon>
        <taxon>Hemiptera</taxon>
        <taxon>Sternorrhyncha</taxon>
        <taxon>Aphidomorpha</taxon>
        <taxon>Aphidoidea</taxon>
        <taxon>Aphididae</taxon>
        <taxon>Lachninae</taxon>
        <taxon>Cinara</taxon>
    </lineage>
</organism>
<dbReference type="EMBL" id="CABPRJ010001030">
    <property type="protein sequence ID" value="VVC34954.1"/>
    <property type="molecule type" value="Genomic_DNA"/>
</dbReference>
<name>A0A5E4MZQ4_9HEMI</name>
<evidence type="ECO:0000313" key="3">
    <source>
        <dbReference type="EMBL" id="VVC34954.1"/>
    </source>
</evidence>
<feature type="compositionally biased region" description="Basic residues" evidence="1">
    <location>
        <begin position="185"/>
        <end position="198"/>
    </location>
</feature>
<gene>
    <name evidence="3" type="ORF">CINCED_3A021907</name>
</gene>
<evidence type="ECO:0000256" key="2">
    <source>
        <dbReference type="SAM" id="SignalP"/>
    </source>
</evidence>
<feature type="compositionally biased region" description="Acidic residues" evidence="1">
    <location>
        <begin position="169"/>
        <end position="181"/>
    </location>
</feature>
<protein>
    <submittedName>
        <fullName evidence="3">WD40/YVTN repeat-like-containing domain</fullName>
    </submittedName>
</protein>
<proteinExistence type="predicted"/>